<protein>
    <submittedName>
        <fullName evidence="5">Ankyrin repeat domain-containing protein</fullName>
    </submittedName>
</protein>
<dbReference type="Proteomes" id="UP001230915">
    <property type="component" value="Unassembled WGS sequence"/>
</dbReference>
<keyword evidence="4" id="KW-0732">Signal</keyword>
<comment type="caution">
    <text evidence="5">The sequence shown here is derived from an EMBL/GenBank/DDBJ whole genome shotgun (WGS) entry which is preliminary data.</text>
</comment>
<evidence type="ECO:0000256" key="2">
    <source>
        <dbReference type="ARBA" id="ARBA00023043"/>
    </source>
</evidence>
<feature type="repeat" description="ANK" evidence="3">
    <location>
        <begin position="90"/>
        <end position="122"/>
    </location>
</feature>
<evidence type="ECO:0000313" key="6">
    <source>
        <dbReference type="Proteomes" id="UP001230915"/>
    </source>
</evidence>
<reference evidence="5 6" key="1">
    <citation type="submission" date="2023-08" db="EMBL/GenBank/DDBJ databases">
        <title>Mesonia sp. MT50, isolated from deep-sea sediment of the Mariana Trench.</title>
        <authorList>
            <person name="Fu H."/>
        </authorList>
    </citation>
    <scope>NUCLEOTIDE SEQUENCE [LARGE SCALE GENOMIC DNA]</scope>
    <source>
        <strain evidence="5 6">MT50</strain>
    </source>
</reference>
<dbReference type="SMART" id="SM00248">
    <property type="entry name" value="ANK"/>
    <property type="match status" value="10"/>
</dbReference>
<dbReference type="InterPro" id="IPR002110">
    <property type="entry name" value="Ankyrin_rpt"/>
</dbReference>
<dbReference type="PANTHER" id="PTHR24198">
    <property type="entry name" value="ANKYRIN REPEAT AND PROTEIN KINASE DOMAIN-CONTAINING PROTEIN"/>
    <property type="match status" value="1"/>
</dbReference>
<feature type="signal peptide" evidence="4">
    <location>
        <begin position="1"/>
        <end position="19"/>
    </location>
</feature>
<accession>A0ABU1A0G0</accession>
<dbReference type="RefSeq" id="WP_308863907.1">
    <property type="nucleotide sequence ID" value="NZ_JAVHUL010000012.1"/>
</dbReference>
<feature type="repeat" description="ANK" evidence="3">
    <location>
        <begin position="403"/>
        <end position="435"/>
    </location>
</feature>
<keyword evidence="6" id="KW-1185">Reference proteome</keyword>
<evidence type="ECO:0000256" key="1">
    <source>
        <dbReference type="ARBA" id="ARBA00022737"/>
    </source>
</evidence>
<feature type="repeat" description="ANK" evidence="3">
    <location>
        <begin position="330"/>
        <end position="362"/>
    </location>
</feature>
<sequence length="493" mass="55336">MKKILSLSLLLLISFSSFAQENTFWDGDFWNAKTSVQQVKDLIKKGNDPIHGNARGFDATTYAILNHAPLETVKYLLSLEGNDVNKPTHDERTYLFWAANKENLPLVEHLFKQGAKADVYDNRLYSPIMFTARGGITNPKLYDLLIKNGVEVNYANPKGVNVLLVLAGSVEELKDLNYFTKKGLSLEHTDQQGKNMIDYAAASGNQKLIKQLIKKGLSYKDTNKDGTNALLMAAQPTRGEGNSLDFFKYLVDLKINPKQIDQEGKNLYHLLARNNKQQEVLDFFTDFNIDINALDADKNTPLMYAASRNNLENVKWLGQRTKKINQQNAAGHTALSLAVAQNTSEVVAYLLDHKAKAHIKDAQGNNLAALLVQGYRQRDAEDFHKKWEMLEVAKVDFTATQENGNTLFHYAADKENLALFKRVKTSGVNINAQNNEGLSVLHKTALTAKDTKLMKALIAMGADKNLKTEFEESAYDLAQENELLNTDEIMFLK</sequence>
<gene>
    <name evidence="5" type="ORF">RBU60_06345</name>
</gene>
<evidence type="ECO:0000313" key="5">
    <source>
        <dbReference type="EMBL" id="MDQ7917190.1"/>
    </source>
</evidence>
<dbReference type="PROSITE" id="PS50297">
    <property type="entry name" value="ANK_REP_REGION"/>
    <property type="match status" value="1"/>
</dbReference>
<evidence type="ECO:0000256" key="3">
    <source>
        <dbReference type="PROSITE-ProRule" id="PRU00023"/>
    </source>
</evidence>
<dbReference type="SUPFAM" id="SSF48403">
    <property type="entry name" value="Ankyrin repeat"/>
    <property type="match status" value="2"/>
</dbReference>
<feature type="chain" id="PRO_5046352940" evidence="4">
    <location>
        <begin position="20"/>
        <end position="493"/>
    </location>
</feature>
<proteinExistence type="predicted"/>
<dbReference type="InterPro" id="IPR036770">
    <property type="entry name" value="Ankyrin_rpt-contain_sf"/>
</dbReference>
<dbReference type="Gene3D" id="1.25.40.20">
    <property type="entry name" value="Ankyrin repeat-containing domain"/>
    <property type="match status" value="3"/>
</dbReference>
<dbReference type="PROSITE" id="PS50088">
    <property type="entry name" value="ANK_REPEAT"/>
    <property type="match status" value="5"/>
</dbReference>
<organism evidence="5 6">
    <name type="scientific">Mesonia profundi</name>
    <dbReference type="NCBI Taxonomy" id="3070998"/>
    <lineage>
        <taxon>Bacteria</taxon>
        <taxon>Pseudomonadati</taxon>
        <taxon>Bacteroidota</taxon>
        <taxon>Flavobacteriia</taxon>
        <taxon>Flavobacteriales</taxon>
        <taxon>Flavobacteriaceae</taxon>
        <taxon>Mesonia</taxon>
    </lineage>
</organism>
<dbReference type="Pfam" id="PF12796">
    <property type="entry name" value="Ank_2"/>
    <property type="match status" value="3"/>
</dbReference>
<evidence type="ECO:0000256" key="4">
    <source>
        <dbReference type="SAM" id="SignalP"/>
    </source>
</evidence>
<keyword evidence="2 3" id="KW-0040">ANK repeat</keyword>
<dbReference type="EMBL" id="JAVHUL010000012">
    <property type="protein sequence ID" value="MDQ7917190.1"/>
    <property type="molecule type" value="Genomic_DNA"/>
</dbReference>
<name>A0ABU1A0G0_9FLAO</name>
<feature type="repeat" description="ANK" evidence="3">
    <location>
        <begin position="192"/>
        <end position="224"/>
    </location>
</feature>
<feature type="repeat" description="ANK" evidence="3">
    <location>
        <begin position="436"/>
        <end position="469"/>
    </location>
</feature>
<dbReference type="PANTHER" id="PTHR24198:SF165">
    <property type="entry name" value="ANKYRIN REPEAT-CONTAINING PROTEIN-RELATED"/>
    <property type="match status" value="1"/>
</dbReference>
<keyword evidence="1" id="KW-0677">Repeat</keyword>